<dbReference type="AlphaFoldDB" id="A0A2H1FDU9"/>
<dbReference type="Proteomes" id="UP000230607">
    <property type="component" value="Chromosome 1"/>
</dbReference>
<evidence type="ECO:0000313" key="1">
    <source>
        <dbReference type="EMBL" id="SMH70952.1"/>
    </source>
</evidence>
<organism evidence="1 2">
    <name type="scientific">Candidatus Nitrosotalea okcheonensis</name>
    <dbReference type="NCBI Taxonomy" id="1903276"/>
    <lineage>
        <taxon>Archaea</taxon>
        <taxon>Nitrososphaerota</taxon>
        <taxon>Nitrososphaeria</taxon>
        <taxon>Nitrosotaleales</taxon>
        <taxon>Nitrosotaleaceae</taxon>
        <taxon>Nitrosotalea</taxon>
    </lineage>
</organism>
<proteinExistence type="predicted"/>
<accession>A0A2H1FDU9</accession>
<gene>
    <name evidence="1" type="ORF">NCS_10759</name>
</gene>
<keyword evidence="2" id="KW-1185">Reference proteome</keyword>
<sequence>MEVKEIYCSTCKKKLGTYNIKYFSDDRLNKIISYNHTQCIREGHSLIILRP</sequence>
<name>A0A2H1FDU9_9ARCH</name>
<evidence type="ECO:0000313" key="2">
    <source>
        <dbReference type="Proteomes" id="UP000230607"/>
    </source>
</evidence>
<protein>
    <submittedName>
        <fullName evidence="1">Uncharacterized protein</fullName>
    </submittedName>
</protein>
<reference evidence="2" key="1">
    <citation type="submission" date="2017-03" db="EMBL/GenBank/DDBJ databases">
        <authorList>
            <person name="Herbold C."/>
        </authorList>
    </citation>
    <scope>NUCLEOTIDE SEQUENCE [LARGE SCALE GENOMIC DNA]</scope>
</reference>
<dbReference type="EMBL" id="LT841358">
    <property type="protein sequence ID" value="SMH70952.1"/>
    <property type="molecule type" value="Genomic_DNA"/>
</dbReference>